<evidence type="ECO:0000313" key="2">
    <source>
        <dbReference type="Proteomes" id="UP000431264"/>
    </source>
</evidence>
<keyword evidence="2" id="KW-1185">Reference proteome</keyword>
<accession>A0A6I4IIJ0</accession>
<protein>
    <submittedName>
        <fullName evidence="1">DUF4421 domain-containing protein</fullName>
    </submittedName>
</protein>
<name>A0A6I4IIJ0_9FLAO</name>
<dbReference type="Pfam" id="PF14391">
    <property type="entry name" value="DUF4421"/>
    <property type="match status" value="1"/>
</dbReference>
<dbReference type="OrthoDB" id="669053at2"/>
<dbReference type="EMBL" id="WQLW01000007">
    <property type="protein sequence ID" value="MVO09515.1"/>
    <property type="molecule type" value="Genomic_DNA"/>
</dbReference>
<organism evidence="1 2">
    <name type="scientific">Flavobacterium profundi</name>
    <dbReference type="NCBI Taxonomy" id="1774945"/>
    <lineage>
        <taxon>Bacteria</taxon>
        <taxon>Pseudomonadati</taxon>
        <taxon>Bacteroidota</taxon>
        <taxon>Flavobacteriia</taxon>
        <taxon>Flavobacteriales</taxon>
        <taxon>Flavobacteriaceae</taxon>
        <taxon>Flavobacterium</taxon>
    </lineage>
</organism>
<dbReference type="AlphaFoldDB" id="A0A6I4IIJ0"/>
<reference evidence="2" key="1">
    <citation type="submission" date="2019-05" db="EMBL/GenBank/DDBJ databases">
        <title>Flavobacterium profundi sp. nov., isolated from a deep-sea seamount.</title>
        <authorList>
            <person name="Zhang D.-C."/>
        </authorList>
    </citation>
    <scope>NUCLEOTIDE SEQUENCE [LARGE SCALE GENOMIC DNA]</scope>
    <source>
        <strain evidence="2">TP390</strain>
    </source>
</reference>
<dbReference type="Proteomes" id="UP000431264">
    <property type="component" value="Unassembled WGS sequence"/>
</dbReference>
<sequence length="342" mass="40668">MKFYFGFILILCFRLYAQDEGAILHAKNHKYNPEYRINYFDKMIFKIDLNSDVDNYSIPNLNRAFGNESKFVPNQKTKLRFSFDYKFLGLFISYSPNFYAKDESVYGETKTLDLSFKFFYTDRLRQEVDFKNTRGFYVESPLQSTPLDVYPQLEIRTIGGKTFYIMNNNFSYRAFENMTERQVRNAGSFIPSIGYYFNTLKSKRVDEKEKSLLKVYSFDALFQYGYMHNFILSRKWFATLGAHPGIGLNNSRSYYYEKATDEQTIIKSLNMNFNLDLNLALGYNNKNLFGGFKVNFRDYQYDNSKTAELINSKLYIDFFVGYRFKENKKIKKVFELLEKKIF</sequence>
<dbReference type="RefSeq" id="WP_140997898.1">
    <property type="nucleotide sequence ID" value="NZ_VDCZ01000007.1"/>
</dbReference>
<proteinExistence type="predicted"/>
<comment type="caution">
    <text evidence="1">The sequence shown here is derived from an EMBL/GenBank/DDBJ whole genome shotgun (WGS) entry which is preliminary data.</text>
</comment>
<evidence type="ECO:0000313" key="1">
    <source>
        <dbReference type="EMBL" id="MVO09515.1"/>
    </source>
</evidence>
<gene>
    <name evidence="1" type="ORF">GOQ30_10130</name>
</gene>
<dbReference type="InterPro" id="IPR025535">
    <property type="entry name" value="DUF4421"/>
</dbReference>